<dbReference type="Proteomes" id="UP000005222">
    <property type="component" value="Chromosome J"/>
</dbReference>
<sequence>MGTCQYAADTFSRDCPLGGTSACENTRVPTRAERASTKYEIQFATQKLARVHKTKVGNHLWGSSHLVWQGGEKGETGKKSARPFVLERWTVVRPGVGPTFRPPASPSHWTQIARLSPKPKVSMARFQRW</sequence>
<protein>
    <submittedName>
        <fullName evidence="1">Piso0_002010 protein</fullName>
    </submittedName>
</protein>
<accession>G8YBG0</accession>
<reference evidence="1 2" key="1">
    <citation type="journal article" date="2012" name="G3 (Bethesda)">
        <title>Pichia sorbitophila, an interspecies yeast hybrid reveals early steps of genome resolution following polyploidization.</title>
        <authorList>
            <person name="Leh Louis V."/>
            <person name="Despons L."/>
            <person name="Friedrich A."/>
            <person name="Martin T."/>
            <person name="Durrens P."/>
            <person name="Casaregola S."/>
            <person name="Neuveglise C."/>
            <person name="Fairhead C."/>
            <person name="Marck C."/>
            <person name="Cruz J.A."/>
            <person name="Straub M.L."/>
            <person name="Kugler V."/>
            <person name="Sacerdot C."/>
            <person name="Uzunov Z."/>
            <person name="Thierry A."/>
            <person name="Weiss S."/>
            <person name="Bleykasten C."/>
            <person name="De Montigny J."/>
            <person name="Jacques N."/>
            <person name="Jung P."/>
            <person name="Lemaire M."/>
            <person name="Mallet S."/>
            <person name="Morel G."/>
            <person name="Richard G.F."/>
            <person name="Sarkar A."/>
            <person name="Savel G."/>
            <person name="Schacherer J."/>
            <person name="Seret M.L."/>
            <person name="Talla E."/>
            <person name="Samson G."/>
            <person name="Jubin C."/>
            <person name="Poulain J."/>
            <person name="Vacherie B."/>
            <person name="Barbe V."/>
            <person name="Pelletier E."/>
            <person name="Sherman D.J."/>
            <person name="Westhof E."/>
            <person name="Weissenbach J."/>
            <person name="Baret P.V."/>
            <person name="Wincker P."/>
            <person name="Gaillardin C."/>
            <person name="Dujon B."/>
            <person name="Souciet J.L."/>
        </authorList>
    </citation>
    <scope>NUCLEOTIDE SEQUENCE [LARGE SCALE GENOMIC DNA]</scope>
    <source>
        <strain evidence="2">ATCC MYA-4447 / BCRC 22081 / CBS 7064 / NBRC 10061 / NRRL Y-12695</strain>
    </source>
</reference>
<gene>
    <name evidence="1" type="primary">Piso0_002010</name>
    <name evidence="1" type="ORF">GNLVRS01_PISO0J02715g</name>
</gene>
<organism evidence="1 2">
    <name type="scientific">Pichia sorbitophila (strain ATCC MYA-4447 / BCRC 22081 / CBS 7064 / NBRC 10061 / NRRL Y-12695)</name>
    <name type="common">Hybrid yeast</name>
    <dbReference type="NCBI Taxonomy" id="559304"/>
    <lineage>
        <taxon>Eukaryota</taxon>
        <taxon>Fungi</taxon>
        <taxon>Dikarya</taxon>
        <taxon>Ascomycota</taxon>
        <taxon>Saccharomycotina</taxon>
        <taxon>Pichiomycetes</taxon>
        <taxon>Debaryomycetaceae</taxon>
        <taxon>Millerozyma</taxon>
    </lineage>
</organism>
<keyword evidence="2" id="KW-1185">Reference proteome</keyword>
<evidence type="ECO:0000313" key="2">
    <source>
        <dbReference type="Proteomes" id="UP000005222"/>
    </source>
</evidence>
<dbReference type="HOGENOM" id="CLU_1949610_0_0_1"/>
<evidence type="ECO:0000313" key="1">
    <source>
        <dbReference type="EMBL" id="CCE82291.1"/>
    </source>
</evidence>
<dbReference type="InParanoid" id="G8YBG0"/>
<dbReference type="EMBL" id="FO082050">
    <property type="protein sequence ID" value="CCE82291.1"/>
    <property type="molecule type" value="Genomic_DNA"/>
</dbReference>
<proteinExistence type="predicted"/>
<dbReference type="AlphaFoldDB" id="G8YBG0"/>
<name>G8YBG0_PICSO</name>